<reference evidence="2 3" key="1">
    <citation type="journal article" date="2014" name="Int. J. Syst. Evol. Microbiol.">
        <title>Streptomyces hoynatensis sp. nov., isolated from deep marine sediment.</title>
        <authorList>
            <person name="Veyisoglu A."/>
            <person name="Sahin N."/>
        </authorList>
    </citation>
    <scope>NUCLEOTIDE SEQUENCE [LARGE SCALE GENOMIC DNA]</scope>
    <source>
        <strain evidence="2 3">KCTC 29097</strain>
    </source>
</reference>
<dbReference type="Gene3D" id="3.40.50.360">
    <property type="match status" value="1"/>
</dbReference>
<proteinExistence type="predicted"/>
<comment type="caution">
    <text evidence="2">The sequence shown here is derived from an EMBL/GenBank/DDBJ whole genome shotgun (WGS) entry which is preliminary data.</text>
</comment>
<dbReference type="Pfam" id="PF03358">
    <property type="entry name" value="FMN_red"/>
    <property type="match status" value="1"/>
</dbReference>
<dbReference type="PANTHER" id="PTHR30543:SF21">
    <property type="entry name" value="NAD(P)H-DEPENDENT FMN REDUCTASE LOT6"/>
    <property type="match status" value="1"/>
</dbReference>
<dbReference type="InterPro" id="IPR005025">
    <property type="entry name" value="FMN_Rdtase-like_dom"/>
</dbReference>
<dbReference type="Proteomes" id="UP000272474">
    <property type="component" value="Unassembled WGS sequence"/>
</dbReference>
<sequence length="202" mass="21686">MSERHTTGSGKPRVGIVIGSTRPGRVGPEVARWFHGLAVAHTDAARFELVDLADFELPLLDEPEPALGRTGPGKPHTSRWAARVGELDAFVFVTTEYNRAAPAALKNAIDFLAHEWAGKAVGFVGYGAYGALQAVDGLRAIAGTLRMADIGPQVVLSIRTDFRNFTEFAPQDHHEATVKELVDELLAWTAALRPLRAPAAAA</sequence>
<dbReference type="SUPFAM" id="SSF52218">
    <property type="entry name" value="Flavoproteins"/>
    <property type="match status" value="1"/>
</dbReference>
<dbReference type="OrthoDB" id="9812295at2"/>
<feature type="domain" description="NADPH-dependent FMN reductase-like" evidence="1">
    <location>
        <begin position="12"/>
        <end position="157"/>
    </location>
</feature>
<dbReference type="PANTHER" id="PTHR30543">
    <property type="entry name" value="CHROMATE REDUCTASE"/>
    <property type="match status" value="1"/>
</dbReference>
<organism evidence="2 3">
    <name type="scientific">Streptomyces hoynatensis</name>
    <dbReference type="NCBI Taxonomy" id="1141874"/>
    <lineage>
        <taxon>Bacteria</taxon>
        <taxon>Bacillati</taxon>
        <taxon>Actinomycetota</taxon>
        <taxon>Actinomycetes</taxon>
        <taxon>Kitasatosporales</taxon>
        <taxon>Streptomycetaceae</taxon>
        <taxon>Streptomyces</taxon>
    </lineage>
</organism>
<name>A0A3A9ZDF6_9ACTN</name>
<evidence type="ECO:0000313" key="3">
    <source>
        <dbReference type="Proteomes" id="UP000272474"/>
    </source>
</evidence>
<evidence type="ECO:0000259" key="1">
    <source>
        <dbReference type="Pfam" id="PF03358"/>
    </source>
</evidence>
<evidence type="ECO:0000313" key="2">
    <source>
        <dbReference type="EMBL" id="RKN45804.1"/>
    </source>
</evidence>
<keyword evidence="3" id="KW-1185">Reference proteome</keyword>
<accession>A0A3A9ZDF6</accession>
<gene>
    <name evidence="2" type="ORF">D7294_04960</name>
</gene>
<protein>
    <submittedName>
        <fullName evidence="2">NADPH-dependent oxidoreductase</fullName>
    </submittedName>
</protein>
<dbReference type="RefSeq" id="WP_120675871.1">
    <property type="nucleotide sequence ID" value="NZ_RBAL01000002.1"/>
</dbReference>
<dbReference type="GO" id="GO:0010181">
    <property type="term" value="F:FMN binding"/>
    <property type="evidence" value="ECO:0007669"/>
    <property type="project" value="TreeGrafter"/>
</dbReference>
<dbReference type="InterPro" id="IPR029039">
    <property type="entry name" value="Flavoprotein-like_sf"/>
</dbReference>
<dbReference type="EMBL" id="RBAL01000002">
    <property type="protein sequence ID" value="RKN45804.1"/>
    <property type="molecule type" value="Genomic_DNA"/>
</dbReference>
<dbReference type="InterPro" id="IPR050712">
    <property type="entry name" value="NAD(P)H-dep_reductase"/>
</dbReference>
<dbReference type="GO" id="GO:0005829">
    <property type="term" value="C:cytosol"/>
    <property type="evidence" value="ECO:0007669"/>
    <property type="project" value="TreeGrafter"/>
</dbReference>
<dbReference type="GO" id="GO:0016491">
    <property type="term" value="F:oxidoreductase activity"/>
    <property type="evidence" value="ECO:0007669"/>
    <property type="project" value="InterPro"/>
</dbReference>
<dbReference type="AlphaFoldDB" id="A0A3A9ZDF6"/>